<dbReference type="AlphaFoldDB" id="A0A4Z1H934"/>
<reference evidence="1 2" key="1">
    <citation type="submission" date="2017-12" db="EMBL/GenBank/DDBJ databases">
        <title>Comparative genomics of Botrytis spp.</title>
        <authorList>
            <person name="Valero-Jimenez C.A."/>
            <person name="Tapia P."/>
            <person name="Veloso J."/>
            <person name="Silva-Moreno E."/>
            <person name="Staats M."/>
            <person name="Valdes J.H."/>
            <person name="Van Kan J.A.L."/>
        </authorList>
    </citation>
    <scope>NUCLEOTIDE SEQUENCE [LARGE SCALE GENOMIC DNA]</scope>
    <source>
        <strain evidence="1 2">MUCL11595</strain>
    </source>
</reference>
<dbReference type="EMBL" id="PQXN01000471">
    <property type="protein sequence ID" value="TGO44701.1"/>
    <property type="molecule type" value="Genomic_DNA"/>
</dbReference>
<dbReference type="OrthoDB" id="3561711at2759"/>
<dbReference type="Proteomes" id="UP000297527">
    <property type="component" value="Unassembled WGS sequence"/>
</dbReference>
<keyword evidence="2" id="KW-1185">Reference proteome</keyword>
<name>A0A4Z1H934_9HELO</name>
<evidence type="ECO:0000313" key="1">
    <source>
        <dbReference type="EMBL" id="TGO44701.1"/>
    </source>
</evidence>
<comment type="caution">
    <text evidence="1">The sequence shown here is derived from an EMBL/GenBank/DDBJ whole genome shotgun (WGS) entry which is preliminary data.</text>
</comment>
<gene>
    <name evidence="1" type="ORF">BCON_0473g00080</name>
</gene>
<evidence type="ECO:0000313" key="2">
    <source>
        <dbReference type="Proteomes" id="UP000297527"/>
    </source>
</evidence>
<proteinExistence type="predicted"/>
<accession>A0A4Z1H934</accession>
<protein>
    <submittedName>
        <fullName evidence="1">Uncharacterized protein</fullName>
    </submittedName>
</protein>
<organism evidence="1 2">
    <name type="scientific">Botryotinia convoluta</name>
    <dbReference type="NCBI Taxonomy" id="54673"/>
    <lineage>
        <taxon>Eukaryota</taxon>
        <taxon>Fungi</taxon>
        <taxon>Dikarya</taxon>
        <taxon>Ascomycota</taxon>
        <taxon>Pezizomycotina</taxon>
        <taxon>Leotiomycetes</taxon>
        <taxon>Helotiales</taxon>
        <taxon>Sclerotiniaceae</taxon>
        <taxon>Botryotinia</taxon>
    </lineage>
</organism>
<sequence length="157" mass="17881">MLETRRGVEADRLGGRNLELETTKNGLTAKVLELEHATTAQEIEKLILKDRTELLEATLATGNRQNLSGRVSMLEAAILNMQEENMRFDEGAVGISESAVRELVEINREKNDRLSLSRKILLGLRSDRTKVQLLVDVVHGWDRAIIRRNVRRQRGRQ</sequence>